<keyword evidence="3" id="KW-0326">Glycosidase</keyword>
<dbReference type="PANTHER" id="PTHR43037:SF5">
    <property type="entry name" value="FERULOYL ESTERASE"/>
    <property type="match status" value="1"/>
</dbReference>
<sequence length="514" mass="53424">MVRRSGPTRTWLYRLAAIVGAVALLATPSPATAIASARATATTATTTTTATAPTLTQVPSFGTNPGALNMYAYLPTTLAAKPPLVLALHGCTQSANDYYTSSGWPKYADLYGFALVFPEQPSGSGLTSKCFDWGDTANDTRGKGQALSVFQMVQYAEAHYNADPSRIYITGLSAGGGMTADLLAAYPDVFAAGSIDSGPPAQCTTAGITDSACTSTNTNSKTPKQWGDLVRAQAPATSAGPYAGPWPRVQIWNGASDYLVKPVALDESRDQWTNVWGIAQTPSSSATLTGNTTENVYNDPSGKPAVETFSIPGMGHGLAVHPGSALDNCGATGAYFLDYICSTYYSMKFFGLDNQSPTPPSLPAPTGLKVTGTTDTSASLSWTAVPNAASYNVYRAGAKTNTTPLTSTTFTDTGLTPGTAYAYTVAAVDPTGATGTRSAPVTATTTGTSTPPPPLPNCYTTDNVSQNLAGRSYFIYGGDSYAIGSNQDMGKYSSTTISSLQQTSPGYWIVVPHC</sequence>
<keyword evidence="4" id="KW-0119">Carbohydrate metabolism</keyword>
<dbReference type="InterPro" id="IPR003961">
    <property type="entry name" value="FN3_dom"/>
</dbReference>
<feature type="region of interest" description="Disordered" evidence="5">
    <location>
        <begin position="434"/>
        <end position="456"/>
    </location>
</feature>
<proteinExistence type="predicted"/>
<dbReference type="SUPFAM" id="SSF49265">
    <property type="entry name" value="Fibronectin type III"/>
    <property type="match status" value="1"/>
</dbReference>
<dbReference type="SUPFAM" id="SSF53474">
    <property type="entry name" value="alpha/beta-Hydrolases"/>
    <property type="match status" value="2"/>
</dbReference>
<dbReference type="PANTHER" id="PTHR43037">
    <property type="entry name" value="UNNAMED PRODUCT-RELATED"/>
    <property type="match status" value="1"/>
</dbReference>
<dbReference type="Gene3D" id="3.40.50.1820">
    <property type="entry name" value="alpha/beta hydrolase"/>
    <property type="match status" value="1"/>
</dbReference>
<evidence type="ECO:0000256" key="1">
    <source>
        <dbReference type="ARBA" id="ARBA00022729"/>
    </source>
</evidence>
<evidence type="ECO:0000256" key="4">
    <source>
        <dbReference type="ARBA" id="ARBA00023326"/>
    </source>
</evidence>
<evidence type="ECO:0000256" key="2">
    <source>
        <dbReference type="ARBA" id="ARBA00022801"/>
    </source>
</evidence>
<feature type="chain" id="PRO_5047203791" description="Fibronectin type-III domain-containing protein" evidence="6">
    <location>
        <begin position="34"/>
        <end position="514"/>
    </location>
</feature>
<dbReference type="NCBIfam" id="TIGR01840">
    <property type="entry name" value="esterase_phb"/>
    <property type="match status" value="1"/>
</dbReference>
<dbReference type="InterPro" id="IPR010126">
    <property type="entry name" value="Esterase_phb"/>
</dbReference>
<dbReference type="PROSITE" id="PS50853">
    <property type="entry name" value="FN3"/>
    <property type="match status" value="1"/>
</dbReference>
<comment type="caution">
    <text evidence="8">The sequence shown here is derived from an EMBL/GenBank/DDBJ whole genome shotgun (WGS) entry which is preliminary data.</text>
</comment>
<dbReference type="InterPro" id="IPR013783">
    <property type="entry name" value="Ig-like_fold"/>
</dbReference>
<dbReference type="Gene3D" id="2.60.40.10">
    <property type="entry name" value="Immunoglobulins"/>
    <property type="match status" value="1"/>
</dbReference>
<dbReference type="Pfam" id="PF10503">
    <property type="entry name" value="Esterase_PHB"/>
    <property type="match status" value="1"/>
</dbReference>
<dbReference type="InterPro" id="IPR036116">
    <property type="entry name" value="FN3_sf"/>
</dbReference>
<keyword evidence="1 6" id="KW-0732">Signal</keyword>
<feature type="signal peptide" evidence="6">
    <location>
        <begin position="1"/>
        <end position="33"/>
    </location>
</feature>
<reference evidence="9" key="1">
    <citation type="journal article" date="2019" name="Int. J. Syst. Evol. Microbiol.">
        <title>The Global Catalogue of Microorganisms (GCM) 10K type strain sequencing project: providing services to taxonomists for standard genome sequencing and annotation.</title>
        <authorList>
            <consortium name="The Broad Institute Genomics Platform"/>
            <consortium name="The Broad Institute Genome Sequencing Center for Infectious Disease"/>
            <person name="Wu L."/>
            <person name="Ma J."/>
        </authorList>
    </citation>
    <scope>NUCLEOTIDE SEQUENCE [LARGE SCALE GENOMIC DNA]</scope>
    <source>
        <strain evidence="9">JCM 16014</strain>
    </source>
</reference>
<protein>
    <recommendedName>
        <fullName evidence="7">Fibronectin type-III domain-containing protein</fullName>
    </recommendedName>
</protein>
<evidence type="ECO:0000259" key="7">
    <source>
        <dbReference type="PROSITE" id="PS50853"/>
    </source>
</evidence>
<keyword evidence="9" id="KW-1185">Reference proteome</keyword>
<dbReference type="Proteomes" id="UP001500751">
    <property type="component" value="Unassembled WGS sequence"/>
</dbReference>
<dbReference type="Pfam" id="PF00041">
    <property type="entry name" value="fn3"/>
    <property type="match status" value="1"/>
</dbReference>
<evidence type="ECO:0000256" key="6">
    <source>
        <dbReference type="SAM" id="SignalP"/>
    </source>
</evidence>
<name>A0ABP5H3C5_9ACTN</name>
<feature type="compositionally biased region" description="Low complexity" evidence="5">
    <location>
        <begin position="434"/>
        <end position="449"/>
    </location>
</feature>
<dbReference type="InterPro" id="IPR029058">
    <property type="entry name" value="AB_hydrolase_fold"/>
</dbReference>
<dbReference type="EMBL" id="BAAAQN010000084">
    <property type="protein sequence ID" value="GAA2061698.1"/>
    <property type="molecule type" value="Genomic_DNA"/>
</dbReference>
<gene>
    <name evidence="8" type="ORF">GCM10009839_85950</name>
</gene>
<evidence type="ECO:0000313" key="8">
    <source>
        <dbReference type="EMBL" id="GAA2061698.1"/>
    </source>
</evidence>
<organism evidence="8 9">
    <name type="scientific">Catenulispora yoronensis</name>
    <dbReference type="NCBI Taxonomy" id="450799"/>
    <lineage>
        <taxon>Bacteria</taxon>
        <taxon>Bacillati</taxon>
        <taxon>Actinomycetota</taxon>
        <taxon>Actinomycetes</taxon>
        <taxon>Catenulisporales</taxon>
        <taxon>Catenulisporaceae</taxon>
        <taxon>Catenulispora</taxon>
    </lineage>
</organism>
<keyword evidence="2" id="KW-0378">Hydrolase</keyword>
<evidence type="ECO:0000256" key="3">
    <source>
        <dbReference type="ARBA" id="ARBA00023295"/>
    </source>
</evidence>
<dbReference type="InterPro" id="IPR050955">
    <property type="entry name" value="Plant_Biomass_Hydrol_Est"/>
</dbReference>
<feature type="domain" description="Fibronectin type-III" evidence="7">
    <location>
        <begin position="364"/>
        <end position="448"/>
    </location>
</feature>
<keyword evidence="4" id="KW-0624">Polysaccharide degradation</keyword>
<dbReference type="SMART" id="SM00060">
    <property type="entry name" value="FN3"/>
    <property type="match status" value="1"/>
</dbReference>
<evidence type="ECO:0000256" key="5">
    <source>
        <dbReference type="SAM" id="MobiDB-lite"/>
    </source>
</evidence>
<dbReference type="CDD" id="cd00063">
    <property type="entry name" value="FN3"/>
    <property type="match status" value="1"/>
</dbReference>
<evidence type="ECO:0000313" key="9">
    <source>
        <dbReference type="Proteomes" id="UP001500751"/>
    </source>
</evidence>
<accession>A0ABP5H3C5</accession>